<dbReference type="InterPro" id="IPR036390">
    <property type="entry name" value="WH_DNA-bd_sf"/>
</dbReference>
<dbReference type="AlphaFoldDB" id="A0A1P8UL73"/>
<accession>A0A1P8UL73</accession>
<dbReference type="PANTHER" id="PTHR30154">
    <property type="entry name" value="LEUCINE-RESPONSIVE REGULATORY PROTEIN"/>
    <property type="match status" value="1"/>
</dbReference>
<dbReference type="GO" id="GO:0006355">
    <property type="term" value="P:regulation of DNA-templated transcription"/>
    <property type="evidence" value="ECO:0007669"/>
    <property type="project" value="UniProtKB-ARBA"/>
</dbReference>
<name>A0A1P8UL73_9GAMM</name>
<dbReference type="InterPro" id="IPR019888">
    <property type="entry name" value="Tscrpt_reg_AsnC-like"/>
</dbReference>
<sequence length="170" mass="18949">MKFPALDLIDRCLLDLLQADARQSLDRLAEAVSLSAPAVQRRIKRLRESGVIVRDAVEIQPAAVGLPMTFIVTVELEHERADQVDKFRRKVANEALVQQCYYVTGDSDFVIIALAQSMDDFEAMTRRLFFDDANIRRFRTAVVMGKPLRSLAVPANYVADPPQRGSAAGS</sequence>
<dbReference type="GO" id="GO:0005829">
    <property type="term" value="C:cytosol"/>
    <property type="evidence" value="ECO:0007669"/>
    <property type="project" value="TreeGrafter"/>
</dbReference>
<dbReference type="InterPro" id="IPR019887">
    <property type="entry name" value="Tscrpt_reg_AsnC/Lrp_C"/>
</dbReference>
<dbReference type="InterPro" id="IPR011008">
    <property type="entry name" value="Dimeric_a/b-barrel"/>
</dbReference>
<dbReference type="PRINTS" id="PR00033">
    <property type="entry name" value="HTHASNC"/>
</dbReference>
<keyword evidence="6" id="KW-1185">Reference proteome</keyword>
<evidence type="ECO:0000259" key="4">
    <source>
        <dbReference type="PROSITE" id="PS50956"/>
    </source>
</evidence>
<dbReference type="Gene3D" id="1.10.10.10">
    <property type="entry name" value="Winged helix-like DNA-binding domain superfamily/Winged helix DNA-binding domain"/>
    <property type="match status" value="1"/>
</dbReference>
<evidence type="ECO:0000313" key="6">
    <source>
        <dbReference type="Proteomes" id="UP000243807"/>
    </source>
</evidence>
<dbReference type="PANTHER" id="PTHR30154:SF34">
    <property type="entry name" value="TRANSCRIPTIONAL REGULATOR AZLB"/>
    <property type="match status" value="1"/>
</dbReference>
<dbReference type="InterPro" id="IPR036388">
    <property type="entry name" value="WH-like_DNA-bd_sf"/>
</dbReference>
<dbReference type="KEGG" id="afy:BW247_06475"/>
<evidence type="ECO:0000256" key="2">
    <source>
        <dbReference type="ARBA" id="ARBA00023125"/>
    </source>
</evidence>
<dbReference type="Pfam" id="PF01037">
    <property type="entry name" value="AsnC_trans_reg"/>
    <property type="match status" value="1"/>
</dbReference>
<reference evidence="5 6" key="1">
    <citation type="submission" date="2017-01" db="EMBL/GenBank/DDBJ databases">
        <title>Draft sequence of Acidihalobacter ferrooxidans strain DSM 14175 (strain V8).</title>
        <authorList>
            <person name="Khaleque H.N."/>
            <person name="Ramsay J.P."/>
            <person name="Murphy R.J.T."/>
            <person name="Kaksonen A.H."/>
            <person name="Boxall N.J."/>
            <person name="Watkin E.L.J."/>
        </authorList>
    </citation>
    <scope>NUCLEOTIDE SEQUENCE [LARGE SCALE GENOMIC DNA]</scope>
    <source>
        <strain evidence="5 6">V8</strain>
    </source>
</reference>
<dbReference type="CDD" id="cd00090">
    <property type="entry name" value="HTH_ARSR"/>
    <property type="match status" value="1"/>
</dbReference>
<protein>
    <recommendedName>
        <fullName evidence="4">HTH asnC-type domain-containing protein</fullName>
    </recommendedName>
</protein>
<organism evidence="5 6">
    <name type="scientific">Acidihalobacter ferrooxydans</name>
    <dbReference type="NCBI Taxonomy" id="1765967"/>
    <lineage>
        <taxon>Bacteria</taxon>
        <taxon>Pseudomonadati</taxon>
        <taxon>Pseudomonadota</taxon>
        <taxon>Gammaproteobacteria</taxon>
        <taxon>Chromatiales</taxon>
        <taxon>Ectothiorhodospiraceae</taxon>
        <taxon>Acidihalobacter</taxon>
    </lineage>
</organism>
<dbReference type="OrthoDB" id="8590699at2"/>
<dbReference type="RefSeq" id="WP_076838397.1">
    <property type="nucleotide sequence ID" value="NZ_CP019434.1"/>
</dbReference>
<dbReference type="GO" id="GO:0043200">
    <property type="term" value="P:response to amino acid"/>
    <property type="evidence" value="ECO:0007669"/>
    <property type="project" value="TreeGrafter"/>
</dbReference>
<evidence type="ECO:0000313" key="5">
    <source>
        <dbReference type="EMBL" id="APZ44580.1"/>
    </source>
</evidence>
<dbReference type="SUPFAM" id="SSF54909">
    <property type="entry name" value="Dimeric alpha+beta barrel"/>
    <property type="match status" value="1"/>
</dbReference>
<dbReference type="InterPro" id="IPR011991">
    <property type="entry name" value="ArsR-like_HTH"/>
</dbReference>
<dbReference type="Gene3D" id="3.30.70.920">
    <property type="match status" value="1"/>
</dbReference>
<dbReference type="EMBL" id="CP019434">
    <property type="protein sequence ID" value="APZ44580.1"/>
    <property type="molecule type" value="Genomic_DNA"/>
</dbReference>
<evidence type="ECO:0000256" key="3">
    <source>
        <dbReference type="ARBA" id="ARBA00023163"/>
    </source>
</evidence>
<evidence type="ECO:0000256" key="1">
    <source>
        <dbReference type="ARBA" id="ARBA00023015"/>
    </source>
</evidence>
<keyword evidence="3" id="KW-0804">Transcription</keyword>
<dbReference type="STRING" id="1765967.BW247_06475"/>
<dbReference type="InterPro" id="IPR000485">
    <property type="entry name" value="AsnC-type_HTH_dom"/>
</dbReference>
<proteinExistence type="predicted"/>
<dbReference type="SUPFAM" id="SSF46785">
    <property type="entry name" value="Winged helix' DNA-binding domain"/>
    <property type="match status" value="1"/>
</dbReference>
<dbReference type="PROSITE" id="PS50956">
    <property type="entry name" value="HTH_ASNC_2"/>
    <property type="match status" value="1"/>
</dbReference>
<dbReference type="GO" id="GO:0043565">
    <property type="term" value="F:sequence-specific DNA binding"/>
    <property type="evidence" value="ECO:0007669"/>
    <property type="project" value="InterPro"/>
</dbReference>
<dbReference type="SMART" id="SM00344">
    <property type="entry name" value="HTH_ASNC"/>
    <property type="match status" value="1"/>
</dbReference>
<keyword evidence="2" id="KW-0238">DNA-binding</keyword>
<dbReference type="Pfam" id="PF13404">
    <property type="entry name" value="HTH_AsnC-type"/>
    <property type="match status" value="1"/>
</dbReference>
<dbReference type="Proteomes" id="UP000243807">
    <property type="component" value="Chromosome"/>
</dbReference>
<gene>
    <name evidence="5" type="ORF">BW247_06475</name>
</gene>
<keyword evidence="1" id="KW-0805">Transcription regulation</keyword>
<feature type="domain" description="HTH asnC-type" evidence="4">
    <location>
        <begin position="6"/>
        <end position="67"/>
    </location>
</feature>